<dbReference type="Proteomes" id="UP000789702">
    <property type="component" value="Unassembled WGS sequence"/>
</dbReference>
<evidence type="ECO:0000313" key="1">
    <source>
        <dbReference type="EMBL" id="CAG8484149.1"/>
    </source>
</evidence>
<dbReference type="EMBL" id="CAJVPU010001582">
    <property type="protein sequence ID" value="CAG8484149.1"/>
    <property type="molecule type" value="Genomic_DNA"/>
</dbReference>
<accession>A0ACA9KQ74</accession>
<comment type="caution">
    <text evidence="1">The sequence shown here is derived from an EMBL/GenBank/DDBJ whole genome shotgun (WGS) entry which is preliminary data.</text>
</comment>
<keyword evidence="2" id="KW-1185">Reference proteome</keyword>
<evidence type="ECO:0000313" key="2">
    <source>
        <dbReference type="Proteomes" id="UP000789702"/>
    </source>
</evidence>
<gene>
    <name evidence="1" type="ORF">DHETER_LOCUS2261</name>
</gene>
<protein>
    <submittedName>
        <fullName evidence="1">14720_t:CDS:1</fullName>
    </submittedName>
</protein>
<sequence length="265" mass="31734">MPDYMHEDDMFSLQYGELPRNEEPEYLKLINLTEDEWQLLDDLIILIKLFYEAITIFSGSNYLTFNLIYPTMKLLIKKFKPSNRQTEADYTDLLFGTMEQISDQNPRIKNMNFINDKDIKITTINTVRRLCFEEECHQPLIEEIPRDDEFARSNDLMLDLYSNEKLSSVTKENEVDRYICKPIQRRKYDPLTWWRDNANKFPILSNLAWKYLSVLAMLVPSERLFSDTGLHITVLHNKLHSNMVERMMFLKRNKQHFSIFRPNEL</sequence>
<name>A0ACA9KQ74_9GLOM</name>
<organism evidence="1 2">
    <name type="scientific">Dentiscutata heterogama</name>
    <dbReference type="NCBI Taxonomy" id="1316150"/>
    <lineage>
        <taxon>Eukaryota</taxon>
        <taxon>Fungi</taxon>
        <taxon>Fungi incertae sedis</taxon>
        <taxon>Mucoromycota</taxon>
        <taxon>Glomeromycotina</taxon>
        <taxon>Glomeromycetes</taxon>
        <taxon>Diversisporales</taxon>
        <taxon>Gigasporaceae</taxon>
        <taxon>Dentiscutata</taxon>
    </lineage>
</organism>
<proteinExistence type="predicted"/>
<reference evidence="1" key="1">
    <citation type="submission" date="2021-06" db="EMBL/GenBank/DDBJ databases">
        <authorList>
            <person name="Kallberg Y."/>
            <person name="Tangrot J."/>
            <person name="Rosling A."/>
        </authorList>
    </citation>
    <scope>NUCLEOTIDE SEQUENCE</scope>
    <source>
        <strain evidence="1">IL203A</strain>
    </source>
</reference>